<dbReference type="InterPro" id="IPR050889">
    <property type="entry name" value="Dendritic_Spine_Reg/Scaffold"/>
</dbReference>
<gene>
    <name evidence="4" type="ORF">JMJ35_007707</name>
</gene>
<feature type="repeat" description="ANK" evidence="3">
    <location>
        <begin position="377"/>
        <end position="409"/>
    </location>
</feature>
<proteinExistence type="predicted"/>
<keyword evidence="2 3" id="KW-0040">ANK repeat</keyword>
<dbReference type="Pfam" id="PF12796">
    <property type="entry name" value="Ank_2"/>
    <property type="match status" value="2"/>
</dbReference>
<name>A0AA39UZT3_9LECA</name>
<dbReference type="PROSITE" id="PS50088">
    <property type="entry name" value="ANK_REPEAT"/>
    <property type="match status" value="4"/>
</dbReference>
<dbReference type="InterPro" id="IPR036770">
    <property type="entry name" value="Ankyrin_rpt-contain_sf"/>
</dbReference>
<dbReference type="EMBL" id="JAFEKC020000017">
    <property type="protein sequence ID" value="KAK0510313.1"/>
    <property type="molecule type" value="Genomic_DNA"/>
</dbReference>
<dbReference type="PANTHER" id="PTHR24166">
    <property type="entry name" value="ROLLING PEBBLES, ISOFORM B"/>
    <property type="match status" value="1"/>
</dbReference>
<evidence type="ECO:0008006" key="6">
    <source>
        <dbReference type="Google" id="ProtNLM"/>
    </source>
</evidence>
<dbReference type="AlphaFoldDB" id="A0AA39UZT3"/>
<evidence type="ECO:0000313" key="4">
    <source>
        <dbReference type="EMBL" id="KAK0510313.1"/>
    </source>
</evidence>
<accession>A0AA39UZT3</accession>
<reference evidence="4" key="1">
    <citation type="submission" date="2023-03" db="EMBL/GenBank/DDBJ databases">
        <title>Complete genome of Cladonia borealis.</title>
        <authorList>
            <person name="Park H."/>
        </authorList>
    </citation>
    <scope>NUCLEOTIDE SEQUENCE</scope>
    <source>
        <strain evidence="4">ANT050790</strain>
    </source>
</reference>
<dbReference type="Pfam" id="PF00023">
    <property type="entry name" value="Ank"/>
    <property type="match status" value="1"/>
</dbReference>
<organism evidence="4 5">
    <name type="scientific">Cladonia borealis</name>
    <dbReference type="NCBI Taxonomy" id="184061"/>
    <lineage>
        <taxon>Eukaryota</taxon>
        <taxon>Fungi</taxon>
        <taxon>Dikarya</taxon>
        <taxon>Ascomycota</taxon>
        <taxon>Pezizomycotina</taxon>
        <taxon>Lecanoromycetes</taxon>
        <taxon>OSLEUM clade</taxon>
        <taxon>Lecanoromycetidae</taxon>
        <taxon>Lecanorales</taxon>
        <taxon>Lecanorineae</taxon>
        <taxon>Cladoniaceae</taxon>
        <taxon>Cladonia</taxon>
    </lineage>
</organism>
<feature type="repeat" description="ANK" evidence="3">
    <location>
        <begin position="585"/>
        <end position="617"/>
    </location>
</feature>
<protein>
    <recommendedName>
        <fullName evidence="6">Ankyrin</fullName>
    </recommendedName>
</protein>
<dbReference type="Proteomes" id="UP001166286">
    <property type="component" value="Unassembled WGS sequence"/>
</dbReference>
<dbReference type="SUPFAM" id="SSF48403">
    <property type="entry name" value="Ankyrin repeat"/>
    <property type="match status" value="2"/>
</dbReference>
<dbReference type="PRINTS" id="PR01415">
    <property type="entry name" value="ANKYRIN"/>
</dbReference>
<comment type="caution">
    <text evidence="4">The sequence shown here is derived from an EMBL/GenBank/DDBJ whole genome shotgun (WGS) entry which is preliminary data.</text>
</comment>
<evidence type="ECO:0000256" key="1">
    <source>
        <dbReference type="ARBA" id="ARBA00022737"/>
    </source>
</evidence>
<evidence type="ECO:0000313" key="5">
    <source>
        <dbReference type="Proteomes" id="UP001166286"/>
    </source>
</evidence>
<evidence type="ECO:0000256" key="2">
    <source>
        <dbReference type="ARBA" id="ARBA00023043"/>
    </source>
</evidence>
<evidence type="ECO:0000256" key="3">
    <source>
        <dbReference type="PROSITE-ProRule" id="PRU00023"/>
    </source>
</evidence>
<dbReference type="PANTHER" id="PTHR24166:SF48">
    <property type="entry name" value="PROTEIN VAPYRIN"/>
    <property type="match status" value="1"/>
</dbReference>
<keyword evidence="5" id="KW-1185">Reference proteome</keyword>
<dbReference type="Gene3D" id="1.25.40.20">
    <property type="entry name" value="Ankyrin repeat-containing domain"/>
    <property type="match status" value="3"/>
</dbReference>
<feature type="repeat" description="ANK" evidence="3">
    <location>
        <begin position="618"/>
        <end position="650"/>
    </location>
</feature>
<keyword evidence="1" id="KW-0677">Repeat</keyword>
<sequence>MAEAIGFVASIVTVVGAAESVAKLLNSVRSLANAPDEICALVNEVSAFIVVLRDVHNYAIRTETAITSSPHLGTLSSLIERANDRLLLLQRLLQADVLKPNRAKRQFVTRAQWALVKNRINGLRMDIRDVRSNMIIQIATISCSQQTRIQLVVDEIYVAAGRLLDEQSRLRSQTEQISQLLLCGQSGVTRNTELLDGSSTSPNAGASAIHGHRGCITSKGHLSNLANQAPKGAGIFDHPMLGVKVRMQSHQRGFCTSRCSCVCHVSRPYRSPHLLDVLGTLFVGYTGSPIRFAEKCTSSLCKSRSLKIQYLFPQWFLHNTLATLTIAPSGAPAFCLSVTRLRAGGPDILRFVKSNDLRSLQLLYSTGSGCPRDVFRDGQTALHYAVLEHNFEMARFLLDSGADPHLKTDWQSSAYETTWDMTFSNSKDPAVLQSFWSLFPSYDYVEELELSRLHRIVLGVTPWDLTEELASSTVAAINAVDVRGRTALSWAVLKGDHGAVKMLLQRGADVNICDHNGDSALLNAADRRDTTCMGLLLNSNANKAHKNKVRRDATKKAIRNKKEENPGFIQYLLDKGFSMDSKDYNGVTALATATSSNHWKSVKILIENGADVESADDDGDTPLMESLFFHSDDSLKLLLEAGADYTKIDSYGDPILHDVAIYGGLRTVEIIHAAKLDGRNIISMNKQGKTALELAQARVTKPDGFVDAFQLMLDGIFAAKPRSPKQRGGVGNERDIVRQVDDNVNDLSEEFFEALENQCQDTAAEEGR</sequence>
<feature type="repeat" description="ANK" evidence="3">
    <location>
        <begin position="483"/>
        <end position="515"/>
    </location>
</feature>
<dbReference type="SMART" id="SM00248">
    <property type="entry name" value="ANK"/>
    <property type="match status" value="7"/>
</dbReference>
<dbReference type="InterPro" id="IPR002110">
    <property type="entry name" value="Ankyrin_rpt"/>
</dbReference>
<dbReference type="PROSITE" id="PS50297">
    <property type="entry name" value="ANK_REP_REGION"/>
    <property type="match status" value="3"/>
</dbReference>